<organism evidence="4 5">
    <name type="scientific">Apatococcus fuscideae</name>
    <dbReference type="NCBI Taxonomy" id="2026836"/>
    <lineage>
        <taxon>Eukaryota</taxon>
        <taxon>Viridiplantae</taxon>
        <taxon>Chlorophyta</taxon>
        <taxon>core chlorophytes</taxon>
        <taxon>Trebouxiophyceae</taxon>
        <taxon>Chlorellales</taxon>
        <taxon>Chlorellaceae</taxon>
        <taxon>Apatococcus</taxon>
    </lineage>
</organism>
<keyword evidence="1" id="KW-0808">Transferase</keyword>
<dbReference type="GO" id="GO:0004421">
    <property type="term" value="F:hydroxymethylglutaryl-CoA synthase activity"/>
    <property type="evidence" value="ECO:0007669"/>
    <property type="project" value="InterPro"/>
</dbReference>
<proteinExistence type="predicted"/>
<name>A0AAW1TFH6_9CHLO</name>
<keyword evidence="5" id="KW-1185">Reference proteome</keyword>
<comment type="caution">
    <text evidence="4">The sequence shown here is derived from an EMBL/GenBank/DDBJ whole genome shotgun (WGS) entry which is preliminary data.</text>
</comment>
<sequence>MVNGSMDEAPICGSPAFGLKDIDYMVLHAPFHKIVRKGFARLLPIDRLSQEMGSEALSDAQVLSRETSAAHSSTRTVSSEPSTASKAMESGLLLASSDAFDSKVQPSMLLSQHCGNMYAASLYASLACLVEARGAGLEGKRIMLFAYGSGLASSAFTLRGRPSHSGFSLQRLAGQVDIGARLAARLEGSPAEFEKALQRLEARFGAHSFEPEASVADLLPGTFYLESIDDQYKRVYHRKA</sequence>
<accession>A0AAW1TFH6</accession>
<dbReference type="PANTHER" id="PTHR43323">
    <property type="entry name" value="3-HYDROXY-3-METHYLGLUTARYL COENZYME A SYNTHASE"/>
    <property type="match status" value="1"/>
</dbReference>
<dbReference type="SUPFAM" id="SSF53901">
    <property type="entry name" value="Thiolase-like"/>
    <property type="match status" value="1"/>
</dbReference>
<dbReference type="Gene3D" id="3.40.47.10">
    <property type="match status" value="1"/>
</dbReference>
<dbReference type="Proteomes" id="UP001485043">
    <property type="component" value="Unassembled WGS sequence"/>
</dbReference>
<dbReference type="EMBL" id="JALJOV010000041">
    <property type="protein sequence ID" value="KAK9868178.1"/>
    <property type="molecule type" value="Genomic_DNA"/>
</dbReference>
<dbReference type="InterPro" id="IPR013746">
    <property type="entry name" value="HMG_CoA_synt_C_dom"/>
</dbReference>
<dbReference type="PANTHER" id="PTHR43323:SF2">
    <property type="entry name" value="HYDROXYMETHYLGLUTARYL-COA SYNTHASE"/>
    <property type="match status" value="1"/>
</dbReference>
<evidence type="ECO:0000313" key="5">
    <source>
        <dbReference type="Proteomes" id="UP001485043"/>
    </source>
</evidence>
<dbReference type="GO" id="GO:0010142">
    <property type="term" value="P:farnesyl diphosphate biosynthetic process, mevalonate pathway"/>
    <property type="evidence" value="ECO:0007669"/>
    <property type="project" value="InterPro"/>
</dbReference>
<evidence type="ECO:0000256" key="1">
    <source>
        <dbReference type="ARBA" id="ARBA00022679"/>
    </source>
</evidence>
<reference evidence="4 5" key="1">
    <citation type="journal article" date="2024" name="Nat. Commun.">
        <title>Phylogenomics reveals the evolutionary origins of lichenization in chlorophyte algae.</title>
        <authorList>
            <person name="Puginier C."/>
            <person name="Libourel C."/>
            <person name="Otte J."/>
            <person name="Skaloud P."/>
            <person name="Haon M."/>
            <person name="Grisel S."/>
            <person name="Petersen M."/>
            <person name="Berrin J.G."/>
            <person name="Delaux P.M."/>
            <person name="Dal Grande F."/>
            <person name="Keller J."/>
        </authorList>
    </citation>
    <scope>NUCLEOTIDE SEQUENCE [LARGE SCALE GENOMIC DNA]</scope>
    <source>
        <strain evidence="4 5">SAG 2523</strain>
    </source>
</reference>
<dbReference type="AlphaFoldDB" id="A0AAW1TFH6"/>
<feature type="region of interest" description="Disordered" evidence="2">
    <location>
        <begin position="64"/>
        <end position="83"/>
    </location>
</feature>
<feature type="domain" description="Hydroxymethylglutaryl-coenzyme A synthase C-terminal" evidence="3">
    <location>
        <begin position="16"/>
        <end position="239"/>
    </location>
</feature>
<protein>
    <recommendedName>
        <fullName evidence="3">Hydroxymethylglutaryl-coenzyme A synthase C-terminal domain-containing protein</fullName>
    </recommendedName>
</protein>
<evidence type="ECO:0000259" key="3">
    <source>
        <dbReference type="Pfam" id="PF08540"/>
    </source>
</evidence>
<gene>
    <name evidence="4" type="ORF">WJX84_000880</name>
</gene>
<evidence type="ECO:0000313" key="4">
    <source>
        <dbReference type="EMBL" id="KAK9868178.1"/>
    </source>
</evidence>
<dbReference type="Pfam" id="PF08540">
    <property type="entry name" value="HMG_CoA_synt_C"/>
    <property type="match status" value="1"/>
</dbReference>
<dbReference type="GO" id="GO:0006084">
    <property type="term" value="P:acetyl-CoA metabolic process"/>
    <property type="evidence" value="ECO:0007669"/>
    <property type="project" value="InterPro"/>
</dbReference>
<evidence type="ECO:0000256" key="2">
    <source>
        <dbReference type="SAM" id="MobiDB-lite"/>
    </source>
</evidence>
<dbReference type="InterPro" id="IPR016039">
    <property type="entry name" value="Thiolase-like"/>
</dbReference>